<dbReference type="GeneID" id="6749874"/>
<dbReference type="CTD" id="6749874"/>
<sequence>MVMIANKKTQDKMTEDLELFLGDNSILFVQWLFEYMENESKGQITKPKDEKKDPKSKQAVEEEAVISIQPEPADFEEIGVKRVDPVTNVSSSIKATVGFTKGNKRKLSENNHHASSATTVKKFDHNKEPSLSPSIKKVRRERDVTTDKQRPKSSVLKVIRPRPQIPSSKQASRKLLSRAVKDAFHSLSHNESDIQMSREKPPVNKEIIQEELSEEEQHRQLVKKYDEMREKRDREESLKLFPNLNVNPVENRNIDLRNVVQSLRKDKIQHSINSSDLEGNPTISISPSRSVTAINNRNDKSVFEKPALDDRKVSPVDVNPNNSVIRRSVRERLGFSSNKNVKDTDVSSNKSIFERLGKVVGEAEDVNDNENSDKGELQSDVDSGQFVKTWINAIIYIQQFLAGLC</sequence>
<organism evidence="2 3">
    <name type="scientific">Trichoplax adhaerens</name>
    <name type="common">Trichoplax reptans</name>
    <dbReference type="NCBI Taxonomy" id="10228"/>
    <lineage>
        <taxon>Eukaryota</taxon>
        <taxon>Metazoa</taxon>
        <taxon>Placozoa</taxon>
        <taxon>Uniplacotomia</taxon>
        <taxon>Trichoplacea</taxon>
        <taxon>Trichoplacidae</taxon>
        <taxon>Trichoplax</taxon>
    </lineage>
</organism>
<dbReference type="KEGG" id="tad:TRIADDRAFT_51814"/>
<feature type="compositionally biased region" description="Basic and acidic residues" evidence="1">
    <location>
        <begin position="46"/>
        <end position="60"/>
    </location>
</feature>
<dbReference type="InParanoid" id="B3RKY7"/>
<accession>B3RKY7</accession>
<dbReference type="OrthoDB" id="5589010at2759"/>
<proteinExistence type="predicted"/>
<evidence type="ECO:0000313" key="2">
    <source>
        <dbReference type="EMBL" id="EDV28667.1"/>
    </source>
</evidence>
<name>B3RKY7_TRIAD</name>
<protein>
    <submittedName>
        <fullName evidence="2">Uncharacterized protein</fullName>
    </submittedName>
</protein>
<feature type="region of interest" description="Disordered" evidence="1">
    <location>
        <begin position="103"/>
        <end position="174"/>
    </location>
</feature>
<evidence type="ECO:0000256" key="1">
    <source>
        <dbReference type="SAM" id="MobiDB-lite"/>
    </source>
</evidence>
<feature type="compositionally biased region" description="Basic and acidic residues" evidence="1">
    <location>
        <begin position="140"/>
        <end position="150"/>
    </location>
</feature>
<dbReference type="Proteomes" id="UP000009022">
    <property type="component" value="Unassembled WGS sequence"/>
</dbReference>
<reference evidence="2 3" key="1">
    <citation type="journal article" date="2008" name="Nature">
        <title>The Trichoplax genome and the nature of placozoans.</title>
        <authorList>
            <person name="Srivastava M."/>
            <person name="Begovic E."/>
            <person name="Chapman J."/>
            <person name="Putnam N.H."/>
            <person name="Hellsten U."/>
            <person name="Kawashima T."/>
            <person name="Kuo A."/>
            <person name="Mitros T."/>
            <person name="Salamov A."/>
            <person name="Carpenter M.L."/>
            <person name="Signorovitch A.Y."/>
            <person name="Moreno M.A."/>
            <person name="Kamm K."/>
            <person name="Grimwood J."/>
            <person name="Schmutz J."/>
            <person name="Shapiro H."/>
            <person name="Grigoriev I.V."/>
            <person name="Buss L.W."/>
            <person name="Schierwater B."/>
            <person name="Dellaporta S.L."/>
            <person name="Rokhsar D.S."/>
        </authorList>
    </citation>
    <scope>NUCLEOTIDE SEQUENCE [LARGE SCALE GENOMIC DNA]</scope>
    <source>
        <strain evidence="2 3">Grell-BS-1999</strain>
    </source>
</reference>
<dbReference type="EMBL" id="DS985241">
    <property type="protein sequence ID" value="EDV28667.1"/>
    <property type="molecule type" value="Genomic_DNA"/>
</dbReference>
<evidence type="ECO:0000313" key="3">
    <source>
        <dbReference type="Proteomes" id="UP000009022"/>
    </source>
</evidence>
<feature type="region of interest" description="Disordered" evidence="1">
    <location>
        <begin position="40"/>
        <end position="66"/>
    </location>
</feature>
<dbReference type="STRING" id="10228.B3RKY7"/>
<dbReference type="AlphaFoldDB" id="B3RKY7"/>
<dbReference type="GO" id="GO:0005737">
    <property type="term" value="C:cytoplasm"/>
    <property type="evidence" value="ECO:0000318"/>
    <property type="project" value="GO_Central"/>
</dbReference>
<keyword evidence="3" id="KW-1185">Reference proteome</keyword>
<dbReference type="GO" id="GO:0043488">
    <property type="term" value="P:regulation of mRNA stability"/>
    <property type="evidence" value="ECO:0000318"/>
    <property type="project" value="GO_Central"/>
</dbReference>
<dbReference type="RefSeq" id="XP_002107869.1">
    <property type="nucleotide sequence ID" value="XM_002107833.1"/>
</dbReference>
<dbReference type="GO" id="GO:0008143">
    <property type="term" value="F:poly(A) binding"/>
    <property type="evidence" value="ECO:0000318"/>
    <property type="project" value="GO_Central"/>
</dbReference>
<dbReference type="GO" id="GO:0005634">
    <property type="term" value="C:nucleus"/>
    <property type="evidence" value="ECO:0000318"/>
    <property type="project" value="GO_Central"/>
</dbReference>
<gene>
    <name evidence="2" type="ORF">TRIADDRAFT_51814</name>
</gene>
<dbReference type="HOGENOM" id="CLU_680315_0_0_1"/>